<sequence>MNTPPANRLDKIKVIQKLYNNMDIKNFERNYSIKQPKSFIGGDLKSGYTQDELESKENNDLDKILAQFSEYKKYFQLEEEKKAFYNQPRAEANFEYWVKQAYWTIDEGIALILGKNPRIVNWDSIGRYSSPFINKFKEIREISERYLEENILLSKLPPATFLDWVEKIGYEIPAELSSLVNTQSLQGTDWHSCFLRELEKNKKKDKRIESMHTEIESLKKQTETVSSKSERGLLNIIGVLKNTLISTPIDQGLFKSQAELIDFLVDRYPLTPGISKSNLENKFSRSKEHIEQK</sequence>
<reference evidence="1 2" key="1">
    <citation type="submission" date="2018-12" db="EMBL/GenBank/DDBJ databases">
        <title>Legionella sp,whole genome shotgun sequence.</title>
        <authorList>
            <person name="Wu H."/>
        </authorList>
    </citation>
    <scope>NUCLEOTIDE SEQUENCE [LARGE SCALE GENOMIC DNA]</scope>
    <source>
        <strain evidence="2">km714</strain>
    </source>
</reference>
<protein>
    <submittedName>
        <fullName evidence="1">Uncharacterized protein</fullName>
    </submittedName>
</protein>
<name>A0A3S0WZM3_9GAMM</name>
<dbReference type="Proteomes" id="UP000288012">
    <property type="component" value="Unassembled WGS sequence"/>
</dbReference>
<keyword evidence="2" id="KW-1185">Reference proteome</keyword>
<dbReference type="RefSeq" id="WP_127111424.1">
    <property type="nucleotide sequence ID" value="NZ_RZGR01000026.1"/>
</dbReference>
<evidence type="ECO:0000313" key="1">
    <source>
        <dbReference type="EMBL" id="RUQ84481.1"/>
    </source>
</evidence>
<dbReference type="AlphaFoldDB" id="A0A3S0WZM3"/>
<comment type="caution">
    <text evidence="1">The sequence shown here is derived from an EMBL/GenBank/DDBJ whole genome shotgun (WGS) entry which is preliminary data.</text>
</comment>
<proteinExistence type="predicted"/>
<organism evidence="1 2">
    <name type="scientific">Legionella septentrionalis</name>
    <dbReference type="NCBI Taxonomy" id="2498109"/>
    <lineage>
        <taxon>Bacteria</taxon>
        <taxon>Pseudomonadati</taxon>
        <taxon>Pseudomonadota</taxon>
        <taxon>Gammaproteobacteria</taxon>
        <taxon>Legionellales</taxon>
        <taxon>Legionellaceae</taxon>
        <taxon>Legionella</taxon>
    </lineage>
</organism>
<accession>A0A3S0WZM3</accession>
<gene>
    <name evidence="1" type="ORF">EKM59_08510</name>
</gene>
<evidence type="ECO:0000313" key="2">
    <source>
        <dbReference type="Proteomes" id="UP000288012"/>
    </source>
</evidence>
<dbReference type="EMBL" id="RZGR01000026">
    <property type="protein sequence ID" value="RUQ84481.1"/>
    <property type="molecule type" value="Genomic_DNA"/>
</dbReference>